<gene>
    <name evidence="1 3" type="ORF">BDZ99DRAFT_467439</name>
</gene>
<dbReference type="RefSeq" id="XP_033571345.1">
    <property type="nucleotide sequence ID" value="XM_033721018.1"/>
</dbReference>
<name>A0A6A6Y6D4_9PEZI</name>
<protein>
    <submittedName>
        <fullName evidence="1 3">Uncharacterized protein</fullName>
    </submittedName>
</protein>
<evidence type="ECO:0000313" key="3">
    <source>
        <dbReference type="RefSeq" id="XP_033571345.1"/>
    </source>
</evidence>
<accession>A0A6A6Y6D4</accession>
<dbReference type="AlphaFoldDB" id="A0A6A6Y6D4"/>
<reference evidence="1 3" key="1">
    <citation type="journal article" date="2020" name="Stud. Mycol.">
        <title>101 Dothideomycetes genomes: a test case for predicting lifestyles and emergence of pathogens.</title>
        <authorList>
            <person name="Haridas S."/>
            <person name="Albert R."/>
            <person name="Binder M."/>
            <person name="Bloem J."/>
            <person name="Labutti K."/>
            <person name="Salamov A."/>
            <person name="Andreopoulos B."/>
            <person name="Baker S."/>
            <person name="Barry K."/>
            <person name="Bills G."/>
            <person name="Bluhm B."/>
            <person name="Cannon C."/>
            <person name="Castanera R."/>
            <person name="Culley D."/>
            <person name="Daum C."/>
            <person name="Ezra D."/>
            <person name="Gonzalez J."/>
            <person name="Henrissat B."/>
            <person name="Kuo A."/>
            <person name="Liang C."/>
            <person name="Lipzen A."/>
            <person name="Lutzoni F."/>
            <person name="Magnuson J."/>
            <person name="Mondo S."/>
            <person name="Nolan M."/>
            <person name="Ohm R."/>
            <person name="Pangilinan J."/>
            <person name="Park H.-J."/>
            <person name="Ramirez L."/>
            <person name="Alfaro M."/>
            <person name="Sun H."/>
            <person name="Tritt A."/>
            <person name="Yoshinaga Y."/>
            <person name="Zwiers L.-H."/>
            <person name="Turgeon B."/>
            <person name="Goodwin S."/>
            <person name="Spatafora J."/>
            <person name="Crous P."/>
            <person name="Grigoriev I."/>
        </authorList>
    </citation>
    <scope>NUCLEOTIDE SEQUENCE</scope>
    <source>
        <strain evidence="1 3">CBS 304.34</strain>
    </source>
</reference>
<evidence type="ECO:0000313" key="2">
    <source>
        <dbReference type="Proteomes" id="UP000504636"/>
    </source>
</evidence>
<proteinExistence type="predicted"/>
<keyword evidence="2" id="KW-1185">Reference proteome</keyword>
<dbReference type="OrthoDB" id="3889179at2759"/>
<reference evidence="3" key="3">
    <citation type="submission" date="2025-04" db="UniProtKB">
        <authorList>
            <consortium name="RefSeq"/>
        </authorList>
    </citation>
    <scope>IDENTIFICATION</scope>
    <source>
        <strain evidence="3">CBS 304.34</strain>
    </source>
</reference>
<dbReference type="EMBL" id="MU003713">
    <property type="protein sequence ID" value="KAF2804381.1"/>
    <property type="molecule type" value="Genomic_DNA"/>
</dbReference>
<sequence length="78" mass="8756">MPEAEQTNNGDYEFLQYHTFKAVDDDRLMSWTGGSGRIGVGVREITPQNTDSDTEDMLLPGGRGMLVMDMNFKLVRKA</sequence>
<dbReference type="Proteomes" id="UP000504636">
    <property type="component" value="Unplaced"/>
</dbReference>
<organism evidence="1">
    <name type="scientific">Mytilinidion resinicola</name>
    <dbReference type="NCBI Taxonomy" id="574789"/>
    <lineage>
        <taxon>Eukaryota</taxon>
        <taxon>Fungi</taxon>
        <taxon>Dikarya</taxon>
        <taxon>Ascomycota</taxon>
        <taxon>Pezizomycotina</taxon>
        <taxon>Dothideomycetes</taxon>
        <taxon>Pleosporomycetidae</taxon>
        <taxon>Mytilinidiales</taxon>
        <taxon>Mytilinidiaceae</taxon>
        <taxon>Mytilinidion</taxon>
    </lineage>
</organism>
<reference evidence="3" key="2">
    <citation type="submission" date="2020-04" db="EMBL/GenBank/DDBJ databases">
        <authorList>
            <consortium name="NCBI Genome Project"/>
        </authorList>
    </citation>
    <scope>NUCLEOTIDE SEQUENCE</scope>
    <source>
        <strain evidence="3">CBS 304.34</strain>
    </source>
</reference>
<evidence type="ECO:0000313" key="1">
    <source>
        <dbReference type="EMBL" id="KAF2804381.1"/>
    </source>
</evidence>
<dbReference type="GeneID" id="54461911"/>